<dbReference type="EMBL" id="CADIKH010000009">
    <property type="protein sequence ID" value="CAB3754341.1"/>
    <property type="molecule type" value="Genomic_DNA"/>
</dbReference>
<protein>
    <recommendedName>
        <fullName evidence="1">N-acetyltransferase domain-containing protein</fullName>
    </recommendedName>
</protein>
<dbReference type="InterPro" id="IPR016181">
    <property type="entry name" value="Acyl_CoA_acyltransferase"/>
</dbReference>
<dbReference type="GO" id="GO:0016747">
    <property type="term" value="F:acyltransferase activity, transferring groups other than amino-acyl groups"/>
    <property type="evidence" value="ECO:0007669"/>
    <property type="project" value="InterPro"/>
</dbReference>
<evidence type="ECO:0000313" key="3">
    <source>
        <dbReference type="Proteomes" id="UP000494363"/>
    </source>
</evidence>
<dbReference type="Pfam" id="PF13302">
    <property type="entry name" value="Acetyltransf_3"/>
    <property type="match status" value="1"/>
</dbReference>
<dbReference type="PANTHER" id="PTHR43792">
    <property type="entry name" value="GNAT FAMILY, PUTATIVE (AFU_ORTHOLOGUE AFUA_3G00765)-RELATED-RELATED"/>
    <property type="match status" value="1"/>
</dbReference>
<gene>
    <name evidence="2" type="ORF">LMG29542_02321</name>
</gene>
<feature type="domain" description="N-acetyltransferase" evidence="1">
    <location>
        <begin position="35"/>
        <end position="179"/>
    </location>
</feature>
<proteinExistence type="predicted"/>
<dbReference type="Proteomes" id="UP000494363">
    <property type="component" value="Unassembled WGS sequence"/>
</dbReference>
<dbReference type="SUPFAM" id="SSF55729">
    <property type="entry name" value="Acyl-CoA N-acyltransferases (Nat)"/>
    <property type="match status" value="1"/>
</dbReference>
<dbReference type="InterPro" id="IPR051531">
    <property type="entry name" value="N-acetyltransferase"/>
</dbReference>
<evidence type="ECO:0000313" key="2">
    <source>
        <dbReference type="EMBL" id="CAB3754341.1"/>
    </source>
</evidence>
<evidence type="ECO:0000259" key="1">
    <source>
        <dbReference type="Pfam" id="PF13302"/>
    </source>
</evidence>
<dbReference type="RefSeq" id="WP_175226597.1">
    <property type="nucleotide sequence ID" value="NZ_CADIKH010000009.1"/>
</dbReference>
<accession>A0A6J5DMA7</accession>
<keyword evidence="3" id="KW-1185">Reference proteome</keyword>
<organism evidence="2 3">
    <name type="scientific">Paraburkholderia humisilvae</name>
    <dbReference type="NCBI Taxonomy" id="627669"/>
    <lineage>
        <taxon>Bacteria</taxon>
        <taxon>Pseudomonadati</taxon>
        <taxon>Pseudomonadota</taxon>
        <taxon>Betaproteobacteria</taxon>
        <taxon>Burkholderiales</taxon>
        <taxon>Burkholderiaceae</taxon>
        <taxon>Paraburkholderia</taxon>
    </lineage>
</organism>
<dbReference type="Gene3D" id="3.40.630.30">
    <property type="match status" value="1"/>
</dbReference>
<dbReference type="AlphaFoldDB" id="A0A6J5DMA7"/>
<sequence>MLSSSSKSRERERDEVVAFGVQSSARAGNAMETNRLALRPLRREDANLLHPHVTDNVTRLWIGWDTPKSLADTEASVVDALARIEQGHYAGWLAHSRFRDSKGAAPFVGFVSLERLLEPVRGAWFELNFWLTESQWGKGYAHEMASVVLDWTSTRTDLRLVTLSWTHGNEGSRTVIERLVDGQQPEERAAVKSAVELPVYHYVVNLDRWHRQQAHRRHAYL</sequence>
<name>A0A6J5DMA7_9BURK</name>
<reference evidence="2 3" key="1">
    <citation type="submission" date="2020-04" db="EMBL/GenBank/DDBJ databases">
        <authorList>
            <person name="De Canck E."/>
        </authorList>
    </citation>
    <scope>NUCLEOTIDE SEQUENCE [LARGE SCALE GENOMIC DNA]</scope>
    <source>
        <strain evidence="2 3">LMG 29542</strain>
    </source>
</reference>
<dbReference type="InterPro" id="IPR000182">
    <property type="entry name" value="GNAT_dom"/>
</dbReference>